<accession>A0ABR8GQG7</accession>
<keyword evidence="2" id="KW-1185">Reference proteome</keyword>
<comment type="caution">
    <text evidence="1">The sequence shown here is derived from an EMBL/GenBank/DDBJ whole genome shotgun (WGS) entry which is preliminary data.</text>
</comment>
<dbReference type="EMBL" id="JACJTA010000023">
    <property type="protein sequence ID" value="MBD2605408.1"/>
    <property type="molecule type" value="Genomic_DNA"/>
</dbReference>
<reference evidence="1 2" key="1">
    <citation type="journal article" date="2020" name="ISME J.">
        <title>Comparative genomics reveals insights into cyanobacterial evolution and habitat adaptation.</title>
        <authorList>
            <person name="Chen M.Y."/>
            <person name="Teng W.K."/>
            <person name="Zhao L."/>
            <person name="Hu C.X."/>
            <person name="Zhou Y.K."/>
            <person name="Han B.P."/>
            <person name="Song L.R."/>
            <person name="Shu W.S."/>
        </authorList>
    </citation>
    <scope>NUCLEOTIDE SEQUENCE [LARGE SCALE GENOMIC DNA]</scope>
    <source>
        <strain evidence="1 2">FACHB-248</strain>
    </source>
</reference>
<dbReference type="Proteomes" id="UP000660380">
    <property type="component" value="Unassembled WGS sequence"/>
</dbReference>
<sequence length="88" mass="10211">MISSDVFCFFTHLANRNKYTEARMINYKQSIPESNTELNDVSVDYTEAEEKQYPESQSYFLTDAEALNFGKVCIERLIKLKSKSIKKA</sequence>
<name>A0ABR8GQG7_9CYAN</name>
<organism evidence="1 2">
    <name type="scientific">Scytonema hofmannii FACHB-248</name>
    <dbReference type="NCBI Taxonomy" id="1842502"/>
    <lineage>
        <taxon>Bacteria</taxon>
        <taxon>Bacillati</taxon>
        <taxon>Cyanobacteriota</taxon>
        <taxon>Cyanophyceae</taxon>
        <taxon>Nostocales</taxon>
        <taxon>Scytonemataceae</taxon>
        <taxon>Scytonema</taxon>
    </lineage>
</organism>
<evidence type="ECO:0000313" key="2">
    <source>
        <dbReference type="Proteomes" id="UP000660380"/>
    </source>
</evidence>
<evidence type="ECO:0000313" key="1">
    <source>
        <dbReference type="EMBL" id="MBD2605408.1"/>
    </source>
</evidence>
<proteinExistence type="predicted"/>
<gene>
    <name evidence="1" type="ORF">H6G81_12905</name>
</gene>
<protein>
    <submittedName>
        <fullName evidence="1">Uncharacterized protein</fullName>
    </submittedName>
</protein>